<evidence type="ECO:0000313" key="7">
    <source>
        <dbReference type="EMBL" id="PIC35806.1"/>
    </source>
</evidence>
<dbReference type="AlphaFoldDB" id="A0A2G5U966"/>
<dbReference type="OrthoDB" id="342281at2759"/>
<evidence type="ECO:0000256" key="1">
    <source>
        <dbReference type="ARBA" id="ARBA00004370"/>
    </source>
</evidence>
<name>A0A2G5U966_9PELO</name>
<dbReference type="GO" id="GO:0043495">
    <property type="term" value="F:protein-membrane adaptor activity"/>
    <property type="evidence" value="ECO:0007669"/>
    <property type="project" value="TreeGrafter"/>
</dbReference>
<keyword evidence="3 5" id="KW-1133">Transmembrane helix</keyword>
<evidence type="ECO:0000256" key="3">
    <source>
        <dbReference type="ARBA" id="ARBA00022989"/>
    </source>
</evidence>
<feature type="domain" description="SUN" evidence="6">
    <location>
        <begin position="159"/>
        <end position="319"/>
    </location>
</feature>
<evidence type="ECO:0000256" key="4">
    <source>
        <dbReference type="ARBA" id="ARBA00023136"/>
    </source>
</evidence>
<organism evidence="7 8">
    <name type="scientific">Caenorhabditis nigoni</name>
    <dbReference type="NCBI Taxonomy" id="1611254"/>
    <lineage>
        <taxon>Eukaryota</taxon>
        <taxon>Metazoa</taxon>
        <taxon>Ecdysozoa</taxon>
        <taxon>Nematoda</taxon>
        <taxon>Chromadorea</taxon>
        <taxon>Rhabditida</taxon>
        <taxon>Rhabditina</taxon>
        <taxon>Rhabditomorpha</taxon>
        <taxon>Rhabditoidea</taxon>
        <taxon>Rhabditidae</taxon>
        <taxon>Peloderinae</taxon>
        <taxon>Caenorhabditis</taxon>
    </lineage>
</organism>
<dbReference type="PANTHER" id="PTHR12911:SF2">
    <property type="entry name" value="SUN DOMAIN-CONTAINING PROTEIN 1"/>
    <property type="match status" value="1"/>
</dbReference>
<sequence length="456" mass="52673">MIPMQNYGLDARQVTDIEQPRSKTKIWYHWFNIRFRQYLILEIFLVISLIMIHSRLQAISNQNDRVLEIVNSMQSQFEHMERKIESLVSRKPKQDINQSDNTKPLEHSIADVLKNMKFPTQKSVDNKEQITIPQINQSISKTEDSLLKVPVSNELFRFNAADYLEGASVDMDYSSSSNLNPIIGYDQTNLVLLDRPQPPADKAWCTNDANPVLTINLAKYIKPISVSYQHSKWYGTIPNGVPKTYDVVACLEFYCEKWEPLASNCKYSQYKTNEKEQMCNISSHLDVPSIGKVQFRFRENYGDTKTTCVHLVRVYGETETPVKIKEKKVESQKLCADLGWYYHNSYFKYTWTDKNCSVLYENQCCSDCPECCQECLISDYNKYTFADIFLYLCATIMASLLIVGICCVIFMPEVMDTYKLFGLAGEHLPDREGWAQERRGEEAVVVVVVEAETDCD</sequence>
<dbReference type="EMBL" id="PDUG01000004">
    <property type="protein sequence ID" value="PIC35806.1"/>
    <property type="molecule type" value="Genomic_DNA"/>
</dbReference>
<evidence type="ECO:0000313" key="8">
    <source>
        <dbReference type="Proteomes" id="UP000230233"/>
    </source>
</evidence>
<dbReference type="GO" id="GO:0034993">
    <property type="term" value="C:meiotic nuclear membrane microtubule tethering complex"/>
    <property type="evidence" value="ECO:0007669"/>
    <property type="project" value="TreeGrafter"/>
</dbReference>
<dbReference type="FunFam" id="2.60.120.260:FF:000158">
    <property type="entry name" value="Protein CBG16940"/>
    <property type="match status" value="1"/>
</dbReference>
<dbReference type="PANTHER" id="PTHR12911">
    <property type="entry name" value="SAD1/UNC-84-LIKE PROTEIN-RELATED"/>
    <property type="match status" value="1"/>
</dbReference>
<dbReference type="InterPro" id="IPR045119">
    <property type="entry name" value="SUN1-5"/>
</dbReference>
<dbReference type="PROSITE" id="PS51469">
    <property type="entry name" value="SUN"/>
    <property type="match status" value="1"/>
</dbReference>
<dbReference type="STRING" id="1611254.A0A2G5U966"/>
<evidence type="ECO:0000256" key="5">
    <source>
        <dbReference type="SAM" id="Phobius"/>
    </source>
</evidence>
<keyword evidence="2 5" id="KW-0812">Transmembrane</keyword>
<comment type="caution">
    <text evidence="7">The sequence shown here is derived from an EMBL/GenBank/DDBJ whole genome shotgun (WGS) entry which is preliminary data.</text>
</comment>
<feature type="transmembrane region" description="Helical" evidence="5">
    <location>
        <begin position="388"/>
        <end position="411"/>
    </location>
</feature>
<dbReference type="Pfam" id="PF07738">
    <property type="entry name" value="Sad1_UNC"/>
    <property type="match status" value="1"/>
</dbReference>
<proteinExistence type="predicted"/>
<evidence type="ECO:0000256" key="2">
    <source>
        <dbReference type="ARBA" id="ARBA00022692"/>
    </source>
</evidence>
<dbReference type="InterPro" id="IPR012919">
    <property type="entry name" value="SUN_dom"/>
</dbReference>
<dbReference type="Gene3D" id="2.60.120.260">
    <property type="entry name" value="Galactose-binding domain-like"/>
    <property type="match status" value="1"/>
</dbReference>
<accession>A0A2G5U966</accession>
<comment type="subcellular location">
    <subcellularLocation>
        <location evidence="1">Membrane</location>
    </subcellularLocation>
</comment>
<dbReference type="Proteomes" id="UP000230233">
    <property type="component" value="Chromosome IV"/>
</dbReference>
<evidence type="ECO:0000259" key="6">
    <source>
        <dbReference type="PROSITE" id="PS51469"/>
    </source>
</evidence>
<keyword evidence="8" id="KW-1185">Reference proteome</keyword>
<protein>
    <recommendedName>
        <fullName evidence="6">SUN domain-containing protein</fullName>
    </recommendedName>
</protein>
<gene>
    <name evidence="7" type="primary">Cnig_chr_IV.g15044</name>
    <name evidence="7" type="ORF">B9Z55_015044</name>
</gene>
<reference evidence="8" key="1">
    <citation type="submission" date="2017-10" db="EMBL/GenBank/DDBJ databases">
        <title>Rapid genome shrinkage in a self-fertile nematode reveals novel sperm competition proteins.</title>
        <authorList>
            <person name="Yin D."/>
            <person name="Schwarz E.M."/>
            <person name="Thomas C.G."/>
            <person name="Felde R.L."/>
            <person name="Korf I.F."/>
            <person name="Cutter A.D."/>
            <person name="Schartner C.M."/>
            <person name="Ralston E.J."/>
            <person name="Meyer B.J."/>
            <person name="Haag E.S."/>
        </authorList>
    </citation>
    <scope>NUCLEOTIDE SEQUENCE [LARGE SCALE GENOMIC DNA]</scope>
    <source>
        <strain evidence="8">JU1422</strain>
    </source>
</reference>
<keyword evidence="4 5" id="KW-0472">Membrane</keyword>